<evidence type="ECO:0000256" key="4">
    <source>
        <dbReference type="ARBA" id="ARBA00022679"/>
    </source>
</evidence>
<dbReference type="Gene3D" id="1.20.5.1930">
    <property type="match status" value="1"/>
</dbReference>
<proteinExistence type="predicted"/>
<feature type="compositionally biased region" description="Polar residues" evidence="9">
    <location>
        <begin position="7"/>
        <end position="17"/>
    </location>
</feature>
<keyword evidence="10" id="KW-1133">Transmembrane helix</keyword>
<feature type="transmembrane region" description="Helical" evidence="10">
    <location>
        <begin position="212"/>
        <end position="231"/>
    </location>
</feature>
<feature type="transmembrane region" description="Helical" evidence="10">
    <location>
        <begin position="237"/>
        <end position="259"/>
    </location>
</feature>
<keyword evidence="7" id="KW-0067">ATP-binding</keyword>
<keyword evidence="8" id="KW-0902">Two-component regulatory system</keyword>
<dbReference type="PANTHER" id="PTHR24421:SF10">
    <property type="entry name" value="NITRATE_NITRITE SENSOR PROTEIN NARQ"/>
    <property type="match status" value="1"/>
</dbReference>
<dbReference type="SUPFAM" id="SSF55874">
    <property type="entry name" value="ATPase domain of HSP90 chaperone/DNA topoisomerase II/histidine kinase"/>
    <property type="match status" value="1"/>
</dbReference>
<keyword evidence="3" id="KW-0597">Phosphoprotein</keyword>
<evidence type="ECO:0000256" key="1">
    <source>
        <dbReference type="ARBA" id="ARBA00000085"/>
    </source>
</evidence>
<keyword evidence="4" id="KW-0808">Transferase</keyword>
<evidence type="ECO:0000256" key="7">
    <source>
        <dbReference type="ARBA" id="ARBA00022840"/>
    </source>
</evidence>
<dbReference type="EMBL" id="WBVM01000001">
    <property type="protein sequence ID" value="KAB2811812.1"/>
    <property type="molecule type" value="Genomic_DNA"/>
</dbReference>
<dbReference type="InterPro" id="IPR036890">
    <property type="entry name" value="HATPase_C_sf"/>
</dbReference>
<feature type="domain" description="Signal transduction histidine kinase subgroup 3 dimerisation and phosphoacceptor" evidence="11">
    <location>
        <begin position="282"/>
        <end position="346"/>
    </location>
</feature>
<dbReference type="Pfam" id="PF07730">
    <property type="entry name" value="HisKA_3"/>
    <property type="match status" value="1"/>
</dbReference>
<feature type="region of interest" description="Disordered" evidence="9">
    <location>
        <begin position="1"/>
        <end position="91"/>
    </location>
</feature>
<comment type="caution">
    <text evidence="12">The sequence shown here is derived from an EMBL/GenBank/DDBJ whole genome shotgun (WGS) entry which is preliminary data.</text>
</comment>
<evidence type="ECO:0000256" key="8">
    <source>
        <dbReference type="ARBA" id="ARBA00023012"/>
    </source>
</evidence>
<dbReference type="GO" id="GO:0005524">
    <property type="term" value="F:ATP binding"/>
    <property type="evidence" value="ECO:0007669"/>
    <property type="project" value="UniProtKB-KW"/>
</dbReference>
<dbReference type="Proteomes" id="UP000449906">
    <property type="component" value="Unassembled WGS sequence"/>
</dbReference>
<feature type="transmembrane region" description="Helical" evidence="10">
    <location>
        <begin position="118"/>
        <end position="139"/>
    </location>
</feature>
<feature type="transmembrane region" description="Helical" evidence="10">
    <location>
        <begin position="151"/>
        <end position="170"/>
    </location>
</feature>
<gene>
    <name evidence="12" type="ORF">F9L07_08170</name>
</gene>
<accession>A0A7J5E0N1</accession>
<evidence type="ECO:0000256" key="9">
    <source>
        <dbReference type="SAM" id="MobiDB-lite"/>
    </source>
</evidence>
<dbReference type="InterPro" id="IPR050482">
    <property type="entry name" value="Sensor_HK_TwoCompSys"/>
</dbReference>
<keyword evidence="10" id="KW-0812">Transmembrane</keyword>
<sequence>MRPCRSGTASPRSTSGPASRIAPATKRTTPRASTTIGRHHRGRSARSASRWYGSGSGGVQDVMAPPWCPGAPGTSDGGAGRPRRRSGPGSSLRLIRGLAGSPRLPSMFALVARRRSRVAVVVTCTVLGALAAMVTIGEAVGRPSPPRDDLVALWLLAEAAAVVLSVPLLLRLLGHGSVPAGLVLAALAPLSAATPAAVVALVLLVSLRVRRTTTWAVTAFVVPTALTVVVLEPDQAIGLLAVLAVVAVVLVLAGTVVGVRRALREQERRERALVVERARTEERARIAGEMHDSLSHHLSLIALHAGALGRRADLPPETVRSSSRLVADLSRTAHAELRDVLGVLHQGPQASEPPPGAERLAHLVEQHRSAGAVVRADLDPAVPERVGESTSRLLHRVVRELLANAARHAPGAPVDLVVAGRGDGVDVVCRNPVVGSARGSAPAATGTGLAGVAERVRLAGGTARAGAADGQFVVEVAVPW</sequence>
<protein>
    <recommendedName>
        <fullName evidence="2">histidine kinase</fullName>
        <ecNumber evidence="2">2.7.13.3</ecNumber>
    </recommendedName>
</protein>
<dbReference type="PANTHER" id="PTHR24421">
    <property type="entry name" value="NITRATE/NITRITE SENSOR PROTEIN NARX-RELATED"/>
    <property type="match status" value="1"/>
</dbReference>
<feature type="transmembrane region" description="Helical" evidence="10">
    <location>
        <begin position="182"/>
        <end position="205"/>
    </location>
</feature>
<evidence type="ECO:0000313" key="12">
    <source>
        <dbReference type="EMBL" id="KAB2811812.1"/>
    </source>
</evidence>
<dbReference type="GO" id="GO:0046983">
    <property type="term" value="F:protein dimerization activity"/>
    <property type="evidence" value="ECO:0007669"/>
    <property type="project" value="InterPro"/>
</dbReference>
<evidence type="ECO:0000256" key="10">
    <source>
        <dbReference type="SAM" id="Phobius"/>
    </source>
</evidence>
<dbReference type="EC" id="2.7.13.3" evidence="2"/>
<evidence type="ECO:0000313" key="13">
    <source>
        <dbReference type="Proteomes" id="UP000449906"/>
    </source>
</evidence>
<name>A0A7J5E0N1_NOCSI</name>
<keyword evidence="5" id="KW-0547">Nucleotide-binding</keyword>
<keyword evidence="10" id="KW-0472">Membrane</keyword>
<evidence type="ECO:0000256" key="5">
    <source>
        <dbReference type="ARBA" id="ARBA00022741"/>
    </source>
</evidence>
<evidence type="ECO:0000256" key="2">
    <source>
        <dbReference type="ARBA" id="ARBA00012438"/>
    </source>
</evidence>
<feature type="compositionally biased region" description="Polar residues" evidence="9">
    <location>
        <begin position="26"/>
        <end position="36"/>
    </location>
</feature>
<dbReference type="InterPro" id="IPR011712">
    <property type="entry name" value="Sig_transdc_His_kin_sub3_dim/P"/>
</dbReference>
<reference evidence="12 13" key="1">
    <citation type="submission" date="2019-09" db="EMBL/GenBank/DDBJ databases">
        <title>Pimelobacter sp. isolated from Paulinella.</title>
        <authorList>
            <person name="Jeong S.E."/>
        </authorList>
    </citation>
    <scope>NUCLEOTIDE SEQUENCE [LARGE SCALE GENOMIC DNA]</scope>
    <source>
        <strain evidence="12 13">Pch-N</strain>
    </source>
</reference>
<comment type="catalytic activity">
    <reaction evidence="1">
        <text>ATP + protein L-histidine = ADP + protein N-phospho-L-histidine.</text>
        <dbReference type="EC" id="2.7.13.3"/>
    </reaction>
</comment>
<evidence type="ECO:0000256" key="6">
    <source>
        <dbReference type="ARBA" id="ARBA00022777"/>
    </source>
</evidence>
<keyword evidence="6" id="KW-0418">Kinase</keyword>
<dbReference type="Gene3D" id="3.30.565.10">
    <property type="entry name" value="Histidine kinase-like ATPase, C-terminal domain"/>
    <property type="match status" value="1"/>
</dbReference>
<organism evidence="12 13">
    <name type="scientific">Nocardioides simplex</name>
    <name type="common">Arthrobacter simplex</name>
    <dbReference type="NCBI Taxonomy" id="2045"/>
    <lineage>
        <taxon>Bacteria</taxon>
        <taxon>Bacillati</taxon>
        <taxon>Actinomycetota</taxon>
        <taxon>Actinomycetes</taxon>
        <taxon>Propionibacteriales</taxon>
        <taxon>Nocardioidaceae</taxon>
        <taxon>Pimelobacter</taxon>
    </lineage>
</organism>
<dbReference type="GO" id="GO:0016020">
    <property type="term" value="C:membrane"/>
    <property type="evidence" value="ECO:0007669"/>
    <property type="project" value="InterPro"/>
</dbReference>
<dbReference type="GO" id="GO:0000155">
    <property type="term" value="F:phosphorelay sensor kinase activity"/>
    <property type="evidence" value="ECO:0007669"/>
    <property type="project" value="InterPro"/>
</dbReference>
<evidence type="ECO:0000256" key="3">
    <source>
        <dbReference type="ARBA" id="ARBA00022553"/>
    </source>
</evidence>
<dbReference type="AlphaFoldDB" id="A0A7J5E0N1"/>
<evidence type="ECO:0000259" key="11">
    <source>
        <dbReference type="Pfam" id="PF07730"/>
    </source>
</evidence>